<dbReference type="Gene3D" id="1.10.1740.10">
    <property type="match status" value="1"/>
</dbReference>
<dbReference type="Proteomes" id="UP000480178">
    <property type="component" value="Chromosome"/>
</dbReference>
<evidence type="ECO:0000259" key="5">
    <source>
        <dbReference type="Pfam" id="PF04545"/>
    </source>
</evidence>
<dbReference type="SUPFAM" id="SSF88946">
    <property type="entry name" value="Sigma2 domain of RNA polymerase sigma factors"/>
    <property type="match status" value="1"/>
</dbReference>
<dbReference type="GO" id="GO:0016987">
    <property type="term" value="F:sigma factor activity"/>
    <property type="evidence" value="ECO:0007669"/>
    <property type="project" value="UniProtKB-KW"/>
</dbReference>
<dbReference type="SUPFAM" id="SSF88659">
    <property type="entry name" value="Sigma3 and sigma4 domains of RNA polymerase sigma factors"/>
    <property type="match status" value="1"/>
</dbReference>
<evidence type="ECO:0000313" key="7">
    <source>
        <dbReference type="Proteomes" id="UP000480178"/>
    </source>
</evidence>
<dbReference type="EMBL" id="CP048222">
    <property type="protein sequence ID" value="QHT71827.1"/>
    <property type="molecule type" value="Genomic_DNA"/>
</dbReference>
<name>A0A6C0GVD4_9BACT</name>
<sequence>MPIDKPGVLSNLFVPEELWRSFTEGNQQAYSYIFVHYKDVLYSYGLTIVANEEMVCVCIQELFLDLWIKRHNLAQVKTIKYYLLVSFRRLLFYKMASNKKHLHAFRQATHNQECKYAQSSEPELIHEPCMDESPDKLALSIYSLPKRQKEVLYLRYYEKLSYEEIME</sequence>
<dbReference type="InterPro" id="IPR036388">
    <property type="entry name" value="WH-like_DNA-bd_sf"/>
</dbReference>
<dbReference type="Gene3D" id="1.10.10.10">
    <property type="entry name" value="Winged helix-like DNA-binding domain superfamily/Winged helix DNA-binding domain"/>
    <property type="match status" value="1"/>
</dbReference>
<protein>
    <recommendedName>
        <fullName evidence="5">RNA polymerase sigma-70 region 4 domain-containing protein</fullName>
    </recommendedName>
</protein>
<dbReference type="RefSeq" id="WP_162447743.1">
    <property type="nucleotide sequence ID" value="NZ_CP048222.1"/>
</dbReference>
<accession>A0A6C0GVD4</accession>
<evidence type="ECO:0000256" key="4">
    <source>
        <dbReference type="ARBA" id="ARBA00023163"/>
    </source>
</evidence>
<comment type="similarity">
    <text evidence="1">Belongs to the sigma-70 factor family. ECF subfamily.</text>
</comment>
<evidence type="ECO:0000256" key="1">
    <source>
        <dbReference type="ARBA" id="ARBA00010641"/>
    </source>
</evidence>
<evidence type="ECO:0000256" key="3">
    <source>
        <dbReference type="ARBA" id="ARBA00023082"/>
    </source>
</evidence>
<dbReference type="InterPro" id="IPR039425">
    <property type="entry name" value="RNA_pol_sigma-70-like"/>
</dbReference>
<dbReference type="InterPro" id="IPR013324">
    <property type="entry name" value="RNA_pol_sigma_r3/r4-like"/>
</dbReference>
<dbReference type="KEGG" id="rhoz:GXP67_36775"/>
<keyword evidence="2" id="KW-0805">Transcription regulation</keyword>
<dbReference type="PANTHER" id="PTHR43133">
    <property type="entry name" value="RNA POLYMERASE ECF-TYPE SIGMA FACTO"/>
    <property type="match status" value="1"/>
</dbReference>
<evidence type="ECO:0000313" key="6">
    <source>
        <dbReference type="EMBL" id="QHT71827.1"/>
    </source>
</evidence>
<keyword evidence="7" id="KW-1185">Reference proteome</keyword>
<keyword evidence="4" id="KW-0804">Transcription</keyword>
<dbReference type="InterPro" id="IPR013325">
    <property type="entry name" value="RNA_pol_sigma_r2"/>
</dbReference>
<organism evidence="6 7">
    <name type="scientific">Rhodocytophaga rosea</name>
    <dbReference type="NCBI Taxonomy" id="2704465"/>
    <lineage>
        <taxon>Bacteria</taxon>
        <taxon>Pseudomonadati</taxon>
        <taxon>Bacteroidota</taxon>
        <taxon>Cytophagia</taxon>
        <taxon>Cytophagales</taxon>
        <taxon>Rhodocytophagaceae</taxon>
        <taxon>Rhodocytophaga</taxon>
    </lineage>
</organism>
<dbReference type="Pfam" id="PF04545">
    <property type="entry name" value="Sigma70_r4"/>
    <property type="match status" value="1"/>
</dbReference>
<feature type="domain" description="RNA polymerase sigma-70 region 4" evidence="5">
    <location>
        <begin position="143"/>
        <end position="165"/>
    </location>
</feature>
<dbReference type="InterPro" id="IPR007630">
    <property type="entry name" value="RNA_pol_sigma70_r4"/>
</dbReference>
<gene>
    <name evidence="6" type="ORF">GXP67_36775</name>
</gene>
<evidence type="ECO:0000256" key="2">
    <source>
        <dbReference type="ARBA" id="ARBA00023015"/>
    </source>
</evidence>
<dbReference type="GO" id="GO:0006352">
    <property type="term" value="P:DNA-templated transcription initiation"/>
    <property type="evidence" value="ECO:0007669"/>
    <property type="project" value="InterPro"/>
</dbReference>
<dbReference type="PANTHER" id="PTHR43133:SF46">
    <property type="entry name" value="RNA POLYMERASE SIGMA-70 FACTOR ECF SUBFAMILY"/>
    <property type="match status" value="1"/>
</dbReference>
<reference evidence="6 7" key="1">
    <citation type="submission" date="2020-01" db="EMBL/GenBank/DDBJ databases">
        <authorList>
            <person name="Kim M.K."/>
        </authorList>
    </citation>
    <scope>NUCLEOTIDE SEQUENCE [LARGE SCALE GENOMIC DNA]</scope>
    <source>
        <strain evidence="6 7">172606-1</strain>
    </source>
</reference>
<dbReference type="AlphaFoldDB" id="A0A6C0GVD4"/>
<proteinExistence type="inferred from homology"/>
<keyword evidence="3" id="KW-0731">Sigma factor</keyword>